<dbReference type="InterPro" id="IPR005122">
    <property type="entry name" value="Uracil-DNA_glycosylase-like"/>
</dbReference>
<evidence type="ECO:0000256" key="1">
    <source>
        <dbReference type="ARBA" id="ARBA00007889"/>
    </source>
</evidence>
<keyword evidence="5" id="KW-0234">DNA repair</keyword>
<dbReference type="Gene3D" id="3.40.470.10">
    <property type="entry name" value="Uracil-DNA glycosylase-like domain"/>
    <property type="match status" value="1"/>
</dbReference>
<dbReference type="GO" id="GO:0003677">
    <property type="term" value="F:DNA binding"/>
    <property type="evidence" value="ECO:0007669"/>
    <property type="project" value="UniProtKB-KW"/>
</dbReference>
<dbReference type="GO" id="GO:0017065">
    <property type="term" value="F:single-strand selective uracil DNA N-glycosylase activity"/>
    <property type="evidence" value="ECO:0007669"/>
    <property type="project" value="InterPro"/>
</dbReference>
<reference evidence="7 8" key="2">
    <citation type="submission" date="2018-09" db="EMBL/GenBank/DDBJ databases">
        <title>Genome of Sphaerochaeta halotolerans strain 4-11.</title>
        <authorList>
            <person name="Nazina T.N."/>
            <person name="Sokolova D.S."/>
        </authorList>
    </citation>
    <scope>NUCLEOTIDE SEQUENCE [LARGE SCALE GENOMIC DNA]</scope>
    <source>
        <strain evidence="7 8">4-11</strain>
    </source>
</reference>
<dbReference type="Pfam" id="PF03167">
    <property type="entry name" value="UDG"/>
    <property type="match status" value="1"/>
</dbReference>
<dbReference type="FunFam" id="3.40.470.10:FF:000005">
    <property type="entry name" value="Single-strand selective monofunctional uracil DNA glycosylase"/>
    <property type="match status" value="1"/>
</dbReference>
<protein>
    <submittedName>
        <fullName evidence="7">Single-stranded DNA-binding protein</fullName>
    </submittedName>
</protein>
<dbReference type="AlphaFoldDB" id="A0A372MJ55"/>
<dbReference type="GO" id="GO:0000703">
    <property type="term" value="F:oxidized pyrimidine nucleobase lesion DNA N-glycosylase activity"/>
    <property type="evidence" value="ECO:0007669"/>
    <property type="project" value="TreeGrafter"/>
</dbReference>
<comment type="similarity">
    <text evidence="1">Belongs to the uracil-DNA glycosylase (UDG) superfamily. SMUG1 family.</text>
</comment>
<dbReference type="Proteomes" id="UP000264002">
    <property type="component" value="Unassembled WGS sequence"/>
</dbReference>
<keyword evidence="4 7" id="KW-0238">DNA-binding</keyword>
<proteinExistence type="inferred from homology"/>
<name>A0A372MJ55_9SPIR</name>
<evidence type="ECO:0000256" key="5">
    <source>
        <dbReference type="ARBA" id="ARBA00023204"/>
    </source>
</evidence>
<dbReference type="EMBL" id="QUWK01000004">
    <property type="protein sequence ID" value="RFU95346.1"/>
    <property type="molecule type" value="Genomic_DNA"/>
</dbReference>
<evidence type="ECO:0000259" key="6">
    <source>
        <dbReference type="Pfam" id="PF03167"/>
    </source>
</evidence>
<gene>
    <name evidence="7" type="ORF">DYP60_04830</name>
</gene>
<evidence type="ECO:0000256" key="4">
    <source>
        <dbReference type="ARBA" id="ARBA00023125"/>
    </source>
</evidence>
<dbReference type="CDD" id="cd19374">
    <property type="entry name" value="UDG-F3_SMUG1-like"/>
    <property type="match status" value="1"/>
</dbReference>
<dbReference type="PANTHER" id="PTHR13235">
    <property type="entry name" value="SINGLE-STRAND SELECTIVE MONOFUNCTIONAL URACIL DNA GLYCOSYLASE"/>
    <property type="match status" value="1"/>
</dbReference>
<dbReference type="SUPFAM" id="SSF52141">
    <property type="entry name" value="Uracil-DNA glycosylase-like"/>
    <property type="match status" value="1"/>
</dbReference>
<accession>A0A372MJ55</accession>
<evidence type="ECO:0000313" key="8">
    <source>
        <dbReference type="Proteomes" id="UP000264002"/>
    </source>
</evidence>
<keyword evidence="2" id="KW-0227">DNA damage</keyword>
<evidence type="ECO:0000313" key="7">
    <source>
        <dbReference type="EMBL" id="RFU95346.1"/>
    </source>
</evidence>
<dbReference type="InterPro" id="IPR039134">
    <property type="entry name" value="SMUG1"/>
</dbReference>
<dbReference type="GO" id="GO:0006284">
    <property type="term" value="P:base-excision repair"/>
    <property type="evidence" value="ECO:0007669"/>
    <property type="project" value="InterPro"/>
</dbReference>
<feature type="domain" description="Uracil-DNA glycosylase-like" evidence="6">
    <location>
        <begin position="70"/>
        <end position="245"/>
    </location>
</feature>
<keyword evidence="3" id="KW-0378">Hydrolase</keyword>
<evidence type="ECO:0000256" key="2">
    <source>
        <dbReference type="ARBA" id="ARBA00022763"/>
    </source>
</evidence>
<sequence>MLWYHTVQTEFNARGTVVQNCSQEIVQRTELFAWQVEQLRFSGDFYIYNPLQYAWNMHEAYIRKYLAHPVNTLMLGMNPGPFGMAQNGIPFGEVGAVREFLKLDEPIKKPAIEHPSRPVLGLSVQRSEVSGKRLWALMAEHYENADAFSQEIAITNYCPLAFMEQTKHAKNITPDKLPKGERMALEAICDRYLLDLILLLKPTYLIGVGTYALKKLQQVVSGDDRYILGSIIHPSPANPQANRNWQEKTQQQLVALGVWENA</sequence>
<dbReference type="InterPro" id="IPR036895">
    <property type="entry name" value="Uracil-DNA_glycosylase-like_sf"/>
</dbReference>
<comment type="caution">
    <text evidence="7">The sequence shown here is derived from an EMBL/GenBank/DDBJ whole genome shotgun (WGS) entry which is preliminary data.</text>
</comment>
<organism evidence="7 8">
    <name type="scientific">Sphaerochaeta halotolerans</name>
    <dbReference type="NCBI Taxonomy" id="2293840"/>
    <lineage>
        <taxon>Bacteria</taxon>
        <taxon>Pseudomonadati</taxon>
        <taxon>Spirochaetota</taxon>
        <taxon>Spirochaetia</taxon>
        <taxon>Spirochaetales</taxon>
        <taxon>Sphaerochaetaceae</taxon>
        <taxon>Sphaerochaeta</taxon>
    </lineage>
</organism>
<evidence type="ECO:0000256" key="3">
    <source>
        <dbReference type="ARBA" id="ARBA00022801"/>
    </source>
</evidence>
<dbReference type="PANTHER" id="PTHR13235:SF2">
    <property type="entry name" value="SINGLE-STRAND SELECTIVE MONOFUNCTIONAL URACIL DNA GLYCOSYLASE"/>
    <property type="match status" value="1"/>
</dbReference>
<keyword evidence="8" id="KW-1185">Reference proteome</keyword>
<reference evidence="8" key="1">
    <citation type="submission" date="2018-08" db="EMBL/GenBank/DDBJ databases">
        <authorList>
            <person name="Grouzdev D.S."/>
            <person name="Krutkina M.S."/>
        </authorList>
    </citation>
    <scope>NUCLEOTIDE SEQUENCE [LARGE SCALE GENOMIC DNA]</scope>
    <source>
        <strain evidence="8">4-11</strain>
    </source>
</reference>